<accession>A0A9X2XBZ6</accession>
<evidence type="ECO:0000256" key="2">
    <source>
        <dbReference type="ARBA" id="ARBA00023125"/>
    </source>
</evidence>
<dbReference type="Gene3D" id="3.40.50.2300">
    <property type="match status" value="2"/>
</dbReference>
<evidence type="ECO:0000256" key="3">
    <source>
        <dbReference type="ARBA" id="ARBA00023163"/>
    </source>
</evidence>
<keyword evidence="3" id="KW-0804">Transcription</keyword>
<gene>
    <name evidence="5" type="ORF">NYR54_16985</name>
</gene>
<dbReference type="GO" id="GO:0003700">
    <property type="term" value="F:DNA-binding transcription factor activity"/>
    <property type="evidence" value="ECO:0007669"/>
    <property type="project" value="TreeGrafter"/>
</dbReference>
<dbReference type="InterPro" id="IPR000843">
    <property type="entry name" value="HTH_LacI"/>
</dbReference>
<dbReference type="RefSeq" id="WP_261516918.1">
    <property type="nucleotide sequence ID" value="NZ_JAODNV010000021.1"/>
</dbReference>
<protein>
    <submittedName>
        <fullName evidence="5">LacI family transcriptional regulator</fullName>
    </submittedName>
</protein>
<organism evidence="5 6">
    <name type="scientific">Chelativorans petroleitrophicus</name>
    <dbReference type="NCBI Taxonomy" id="2975484"/>
    <lineage>
        <taxon>Bacteria</taxon>
        <taxon>Pseudomonadati</taxon>
        <taxon>Pseudomonadota</taxon>
        <taxon>Alphaproteobacteria</taxon>
        <taxon>Hyphomicrobiales</taxon>
        <taxon>Phyllobacteriaceae</taxon>
        <taxon>Chelativorans</taxon>
    </lineage>
</organism>
<dbReference type="PANTHER" id="PTHR30146">
    <property type="entry name" value="LACI-RELATED TRANSCRIPTIONAL REPRESSOR"/>
    <property type="match status" value="1"/>
</dbReference>
<reference evidence="5" key="1">
    <citation type="submission" date="2022-08" db="EMBL/GenBank/DDBJ databases">
        <title>Chelativorans sichuanense sp. nov., a paraffin oil-degrading bacterium isolated from a mixture of oil-based drill cuttings and paddy soil.</title>
        <authorList>
            <person name="Yu J."/>
            <person name="Liu H."/>
            <person name="Chen Q."/>
        </authorList>
    </citation>
    <scope>NUCLEOTIDE SEQUENCE</scope>
    <source>
        <strain evidence="5">SCAU 2101</strain>
    </source>
</reference>
<dbReference type="EMBL" id="JAODNV010000021">
    <property type="protein sequence ID" value="MCT8991964.1"/>
    <property type="molecule type" value="Genomic_DNA"/>
</dbReference>
<evidence type="ECO:0000313" key="5">
    <source>
        <dbReference type="EMBL" id="MCT8991964.1"/>
    </source>
</evidence>
<name>A0A9X2XBZ6_9HYPH</name>
<dbReference type="AlphaFoldDB" id="A0A9X2XBZ6"/>
<sequence length="337" mass="35946">MSGAVTLKHIAERLNLSISTIGRALADDPQISLATRERVKAVAGELGYVAHSGARAMRSGRSTLIGLIIPDIQNEFYGTLAKALAEICANAGFQLVLGITEDDPESEERQVRGLLEARASGLVITASPRPTRETLSLLSRSTCVQLIRRTGQLEVPWFGIDEEAAIHSGTAHLIELGHRRIGYLGASTTLSTGRSRLAGFERAFTEAGLEVPREFVRLGRPRAAFAAEAFESLWTDGERPTAIVAAGARLTVGLLQAATRLGVAIPADLSVVGYGDAPWWNPNLTTISLPVRDIALACGEFLLRRIRETEPSSARSAAGQSVTFASALTPGASTRRV</sequence>
<keyword evidence="1" id="KW-0805">Transcription regulation</keyword>
<keyword evidence="2" id="KW-0238">DNA-binding</keyword>
<dbReference type="Gene3D" id="1.10.260.40">
    <property type="entry name" value="lambda repressor-like DNA-binding domains"/>
    <property type="match status" value="1"/>
</dbReference>
<feature type="domain" description="HTH lacI-type" evidence="4">
    <location>
        <begin position="5"/>
        <end position="59"/>
    </location>
</feature>
<comment type="caution">
    <text evidence="5">The sequence shown here is derived from an EMBL/GenBank/DDBJ whole genome shotgun (WGS) entry which is preliminary data.</text>
</comment>
<dbReference type="GO" id="GO:0000976">
    <property type="term" value="F:transcription cis-regulatory region binding"/>
    <property type="evidence" value="ECO:0007669"/>
    <property type="project" value="TreeGrafter"/>
</dbReference>
<dbReference type="PANTHER" id="PTHR30146:SF109">
    <property type="entry name" value="HTH-TYPE TRANSCRIPTIONAL REGULATOR GALS"/>
    <property type="match status" value="1"/>
</dbReference>
<dbReference type="SUPFAM" id="SSF53822">
    <property type="entry name" value="Periplasmic binding protein-like I"/>
    <property type="match status" value="1"/>
</dbReference>
<evidence type="ECO:0000259" key="4">
    <source>
        <dbReference type="PROSITE" id="PS50932"/>
    </source>
</evidence>
<dbReference type="InterPro" id="IPR028082">
    <property type="entry name" value="Peripla_BP_I"/>
</dbReference>
<evidence type="ECO:0000313" key="6">
    <source>
        <dbReference type="Proteomes" id="UP001149009"/>
    </source>
</evidence>
<dbReference type="Pfam" id="PF00356">
    <property type="entry name" value="LacI"/>
    <property type="match status" value="1"/>
</dbReference>
<evidence type="ECO:0000256" key="1">
    <source>
        <dbReference type="ARBA" id="ARBA00023015"/>
    </source>
</evidence>
<dbReference type="InterPro" id="IPR046335">
    <property type="entry name" value="LacI/GalR-like_sensor"/>
</dbReference>
<dbReference type="CDD" id="cd01392">
    <property type="entry name" value="HTH_LacI"/>
    <property type="match status" value="1"/>
</dbReference>
<dbReference type="Proteomes" id="UP001149009">
    <property type="component" value="Unassembled WGS sequence"/>
</dbReference>
<dbReference type="SUPFAM" id="SSF47413">
    <property type="entry name" value="lambda repressor-like DNA-binding domains"/>
    <property type="match status" value="1"/>
</dbReference>
<keyword evidence="6" id="KW-1185">Reference proteome</keyword>
<proteinExistence type="predicted"/>
<dbReference type="InterPro" id="IPR010982">
    <property type="entry name" value="Lambda_DNA-bd_dom_sf"/>
</dbReference>
<dbReference type="CDD" id="cd06267">
    <property type="entry name" value="PBP1_LacI_sugar_binding-like"/>
    <property type="match status" value="1"/>
</dbReference>
<dbReference type="PROSITE" id="PS50932">
    <property type="entry name" value="HTH_LACI_2"/>
    <property type="match status" value="1"/>
</dbReference>
<dbReference type="Pfam" id="PF13377">
    <property type="entry name" value="Peripla_BP_3"/>
    <property type="match status" value="1"/>
</dbReference>
<dbReference type="SMART" id="SM00354">
    <property type="entry name" value="HTH_LACI"/>
    <property type="match status" value="1"/>
</dbReference>